<dbReference type="InterPro" id="IPR002213">
    <property type="entry name" value="UDP_glucos_trans"/>
</dbReference>
<accession>A0A9Q0GQ44</accession>
<sequence>MAETHQAPPLITILPSPGMGHLIPLVQLARQLVQYHHFSVTFIIPTDGPVSEAQKSLLESLPKSINSMILPPVNFDDLPEDARIETRIQLTVTRSLSSLRKAFKALTATNRVSALVADLFGTDAFDVAKEFNVSPYIFYPTTAVCLSLFLHLPKLDEMYSCEYRDMPKLLQLPGCVPLHGGELLDPSQDRKNDAYKCLLHNCSRYRLAEGILINSFVGLESAAIKGLKEGVDPTIPLVYPIGPLIQSGSREAASESECLKWLDDQPNGSVLFVSFGTGGALSQEQMNELALGLELSEQKFLWVIKNPTQTTADSNYFGAQSVDDPCVFLPQGFLERTKGQEVLETICSITAFSNLNYKTIYLLMFLLNVEHSKELSNLNRRDTSWCLHHIIVAKITSLP</sequence>
<dbReference type="Gene3D" id="3.40.50.2000">
    <property type="entry name" value="Glycogen Phosphorylase B"/>
    <property type="match status" value="2"/>
</dbReference>
<evidence type="ECO:0000313" key="3">
    <source>
        <dbReference type="EMBL" id="KAJ4951464.1"/>
    </source>
</evidence>
<evidence type="ECO:0000256" key="1">
    <source>
        <dbReference type="ARBA" id="ARBA00022676"/>
    </source>
</evidence>
<keyword evidence="2" id="KW-0808">Transferase</keyword>
<organism evidence="3 4">
    <name type="scientific">Protea cynaroides</name>
    <dbReference type="NCBI Taxonomy" id="273540"/>
    <lineage>
        <taxon>Eukaryota</taxon>
        <taxon>Viridiplantae</taxon>
        <taxon>Streptophyta</taxon>
        <taxon>Embryophyta</taxon>
        <taxon>Tracheophyta</taxon>
        <taxon>Spermatophyta</taxon>
        <taxon>Magnoliopsida</taxon>
        <taxon>Proteales</taxon>
        <taxon>Proteaceae</taxon>
        <taxon>Protea</taxon>
    </lineage>
</organism>
<dbReference type="Proteomes" id="UP001141806">
    <property type="component" value="Unassembled WGS sequence"/>
</dbReference>
<protein>
    <submittedName>
        <fullName evidence="3">Uncharacterized protein</fullName>
    </submittedName>
</protein>
<comment type="caution">
    <text evidence="3">The sequence shown here is derived from an EMBL/GenBank/DDBJ whole genome shotgun (WGS) entry which is preliminary data.</text>
</comment>
<dbReference type="CDD" id="cd03784">
    <property type="entry name" value="GT1_Gtf-like"/>
    <property type="match status" value="1"/>
</dbReference>
<dbReference type="OrthoDB" id="5835829at2759"/>
<dbReference type="GO" id="GO:0008194">
    <property type="term" value="F:UDP-glycosyltransferase activity"/>
    <property type="evidence" value="ECO:0007669"/>
    <property type="project" value="InterPro"/>
</dbReference>
<gene>
    <name evidence="3" type="ORF">NE237_028296</name>
</gene>
<proteinExistence type="predicted"/>
<keyword evidence="1" id="KW-0328">Glycosyltransferase</keyword>
<dbReference type="EMBL" id="JAMYWD010000012">
    <property type="protein sequence ID" value="KAJ4951464.1"/>
    <property type="molecule type" value="Genomic_DNA"/>
</dbReference>
<evidence type="ECO:0000256" key="2">
    <source>
        <dbReference type="ARBA" id="ARBA00022679"/>
    </source>
</evidence>
<dbReference type="SUPFAM" id="SSF53756">
    <property type="entry name" value="UDP-Glycosyltransferase/glycogen phosphorylase"/>
    <property type="match status" value="1"/>
</dbReference>
<dbReference type="PANTHER" id="PTHR48046:SF6">
    <property type="entry name" value="GLYCOSYLTRANSFERASE"/>
    <property type="match status" value="1"/>
</dbReference>
<dbReference type="FunFam" id="3.40.50.2000:FF:000054">
    <property type="entry name" value="Glycosyltransferase"/>
    <property type="match status" value="1"/>
</dbReference>
<dbReference type="AlphaFoldDB" id="A0A9Q0GQ44"/>
<evidence type="ECO:0000313" key="4">
    <source>
        <dbReference type="Proteomes" id="UP001141806"/>
    </source>
</evidence>
<keyword evidence="4" id="KW-1185">Reference proteome</keyword>
<name>A0A9Q0GQ44_9MAGN</name>
<dbReference type="PANTHER" id="PTHR48046">
    <property type="entry name" value="UDP-GLYCOSYLTRANSFERASE 72E1"/>
    <property type="match status" value="1"/>
</dbReference>
<reference evidence="3" key="1">
    <citation type="journal article" date="2023" name="Plant J.">
        <title>The genome of the king protea, Protea cynaroides.</title>
        <authorList>
            <person name="Chang J."/>
            <person name="Duong T.A."/>
            <person name="Schoeman C."/>
            <person name="Ma X."/>
            <person name="Roodt D."/>
            <person name="Barker N."/>
            <person name="Li Z."/>
            <person name="Van de Peer Y."/>
            <person name="Mizrachi E."/>
        </authorList>
    </citation>
    <scope>NUCLEOTIDE SEQUENCE</scope>
    <source>
        <tissue evidence="3">Young leaves</tissue>
    </source>
</reference>